<gene>
    <name evidence="1" type="ORF">FG699_025410</name>
</gene>
<dbReference type="Proteomes" id="UP000318962">
    <property type="component" value="Unassembled WGS sequence"/>
</dbReference>
<comment type="caution">
    <text evidence="1">The sequence shown here is derived from an EMBL/GenBank/DDBJ whole genome shotgun (WGS) entry which is preliminary data.</text>
</comment>
<proteinExistence type="predicted"/>
<feature type="non-terminal residue" evidence="1">
    <location>
        <position position="27"/>
    </location>
</feature>
<organism evidence="1 2">
    <name type="scientific">Salmonella muenchen</name>
    <dbReference type="NCBI Taxonomy" id="596"/>
    <lineage>
        <taxon>Bacteria</taxon>
        <taxon>Pseudomonadati</taxon>
        <taxon>Pseudomonadota</taxon>
        <taxon>Gammaproteobacteria</taxon>
        <taxon>Enterobacterales</taxon>
        <taxon>Enterobacteriaceae</taxon>
        <taxon>Salmonella</taxon>
    </lineage>
</organism>
<dbReference type="RefSeq" id="WP_172963288.1">
    <property type="nucleotide sequence ID" value="NZ_VCSM02000052.1"/>
</dbReference>
<accession>A0A500E3T3</accession>
<protein>
    <submittedName>
        <fullName evidence="1">Phage tail protein</fullName>
    </submittedName>
</protein>
<sequence>MGKIAGTTYFKIDGQQLSVTGGIEVPM</sequence>
<dbReference type="EMBL" id="VCUZ02000049">
    <property type="protein sequence ID" value="TRD65618.1"/>
    <property type="molecule type" value="Genomic_DNA"/>
</dbReference>
<reference evidence="1 2" key="1">
    <citation type="journal article" date="2019" name="Appl. Environ. Microbiol.">
        <title>Clinically Unreported Salmonellosis Outbreak Detected via Comparative Genomic Analysis of Municipal Wastewater Salmonella Isolates.</title>
        <authorList>
            <person name="Diemert S."/>
            <person name="Yan T."/>
        </authorList>
    </citation>
    <scope>NUCLEOTIDE SEQUENCE [LARGE SCALE GENOMIC DNA]</scope>
    <source>
        <strain evidence="1 2">HIY0178</strain>
    </source>
</reference>
<dbReference type="InterPro" id="IPR019596">
    <property type="entry name" value="Phage_Mu_GpM_tail_tub"/>
</dbReference>
<dbReference type="Pfam" id="PF10618">
    <property type="entry name" value="Tail_tube"/>
    <property type="match status" value="1"/>
</dbReference>
<name>A0A500E3T3_SALMU</name>
<dbReference type="AlphaFoldDB" id="A0A500E3T3"/>
<evidence type="ECO:0000313" key="2">
    <source>
        <dbReference type="Proteomes" id="UP000318962"/>
    </source>
</evidence>
<evidence type="ECO:0000313" key="1">
    <source>
        <dbReference type="EMBL" id="TRD65618.1"/>
    </source>
</evidence>